<evidence type="ECO:0000313" key="12">
    <source>
        <dbReference type="Proteomes" id="UP000799439"/>
    </source>
</evidence>
<dbReference type="GO" id="GO:0005783">
    <property type="term" value="C:endoplasmic reticulum"/>
    <property type="evidence" value="ECO:0007669"/>
    <property type="project" value="TreeGrafter"/>
</dbReference>
<comment type="catalytic activity">
    <reaction evidence="9">
        <text>a 1-acyl-sn-glycero-3-phosphocholine + H2O = sn-glycerol 3-phosphocholine + a fatty acid + H(+)</text>
        <dbReference type="Rhea" id="RHEA:15177"/>
        <dbReference type="ChEBI" id="CHEBI:15377"/>
        <dbReference type="ChEBI" id="CHEBI:15378"/>
        <dbReference type="ChEBI" id="CHEBI:16870"/>
        <dbReference type="ChEBI" id="CHEBI:28868"/>
        <dbReference type="ChEBI" id="CHEBI:58168"/>
        <dbReference type="EC" id="3.1.1.5"/>
    </reaction>
</comment>
<comment type="caution">
    <text evidence="11">The sequence shown here is derived from an EMBL/GenBank/DDBJ whole genome shotgun (WGS) entry which is preliminary data.</text>
</comment>
<dbReference type="EMBL" id="ML996081">
    <property type="protein sequence ID" value="KAF2157081.1"/>
    <property type="molecule type" value="Genomic_DNA"/>
</dbReference>
<keyword evidence="12" id="KW-1185">Reference proteome</keyword>
<evidence type="ECO:0000313" key="11">
    <source>
        <dbReference type="EMBL" id="KAF2157081.1"/>
    </source>
</evidence>
<dbReference type="Proteomes" id="UP000799439">
    <property type="component" value="Unassembled WGS sequence"/>
</dbReference>
<dbReference type="Pfam" id="PF01735">
    <property type="entry name" value="PLA2_B"/>
    <property type="match status" value="1"/>
</dbReference>
<dbReference type="GO" id="GO:0046475">
    <property type="term" value="P:glycerophospholipid catabolic process"/>
    <property type="evidence" value="ECO:0007669"/>
    <property type="project" value="TreeGrafter"/>
</dbReference>
<dbReference type="GO" id="GO:0005829">
    <property type="term" value="C:cytosol"/>
    <property type="evidence" value="ECO:0007669"/>
    <property type="project" value="TreeGrafter"/>
</dbReference>
<dbReference type="PROSITE" id="PS51210">
    <property type="entry name" value="PLA2C"/>
    <property type="match status" value="1"/>
</dbReference>
<dbReference type="EC" id="3.1.1.5" evidence="2 9"/>
<protein>
    <recommendedName>
        <fullName evidence="2 9">Lysophospholipase</fullName>
        <ecNumber evidence="2 9">3.1.1.5</ecNumber>
    </recommendedName>
</protein>
<comment type="similarity">
    <text evidence="1 9">Belongs to the lysophospholipase family.</text>
</comment>
<evidence type="ECO:0000256" key="3">
    <source>
        <dbReference type="ARBA" id="ARBA00022729"/>
    </source>
</evidence>
<evidence type="ECO:0000256" key="6">
    <source>
        <dbReference type="ARBA" id="ARBA00023098"/>
    </source>
</evidence>
<dbReference type="AlphaFoldDB" id="A0A9P4J8M2"/>
<feature type="signal peptide" evidence="9">
    <location>
        <begin position="1"/>
        <end position="20"/>
    </location>
</feature>
<dbReference type="InterPro" id="IPR002642">
    <property type="entry name" value="LysoPLipase_cat_dom"/>
</dbReference>
<evidence type="ECO:0000256" key="5">
    <source>
        <dbReference type="ARBA" id="ARBA00022963"/>
    </source>
</evidence>
<dbReference type="InterPro" id="IPR016035">
    <property type="entry name" value="Acyl_Trfase/lysoPLipase"/>
</dbReference>
<dbReference type="GO" id="GO:0004623">
    <property type="term" value="F:phospholipase A2 activity"/>
    <property type="evidence" value="ECO:0007669"/>
    <property type="project" value="TreeGrafter"/>
</dbReference>
<accession>A0A9P4J8M2</accession>
<feature type="domain" description="PLA2c" evidence="10">
    <location>
        <begin position="48"/>
        <end position="548"/>
    </location>
</feature>
<evidence type="ECO:0000256" key="1">
    <source>
        <dbReference type="ARBA" id="ARBA00008780"/>
    </source>
</evidence>
<dbReference type="SUPFAM" id="SSF52151">
    <property type="entry name" value="FabD/lysophospholipase-like"/>
    <property type="match status" value="1"/>
</dbReference>
<dbReference type="GO" id="GO:0004622">
    <property type="term" value="F:phosphatidylcholine lysophospholipase activity"/>
    <property type="evidence" value="ECO:0007669"/>
    <property type="project" value="UniProtKB-EC"/>
</dbReference>
<evidence type="ECO:0000256" key="2">
    <source>
        <dbReference type="ARBA" id="ARBA00013274"/>
    </source>
</evidence>
<evidence type="ECO:0000256" key="8">
    <source>
        <dbReference type="PROSITE-ProRule" id="PRU00555"/>
    </source>
</evidence>
<proteinExistence type="inferred from homology"/>
<keyword evidence="3 9" id="KW-0732">Signal</keyword>
<dbReference type="SMART" id="SM00022">
    <property type="entry name" value="PLAc"/>
    <property type="match status" value="1"/>
</dbReference>
<evidence type="ECO:0000256" key="7">
    <source>
        <dbReference type="ARBA" id="ARBA00023180"/>
    </source>
</evidence>
<feature type="chain" id="PRO_5040545218" description="Lysophospholipase" evidence="9">
    <location>
        <begin position="21"/>
        <end position="548"/>
    </location>
</feature>
<sequence>MKSPSAALAAVCALTGAVSAAPAPAPAPVAQLDERTLIPSGYAPYTVSCPSGSLNRAATSLNPSEAAYITSRKAKANPALASWLKRQNSGFDTSTLPTVGFAASGGSYRALLNAAGVVQALDSRDSNVGTSGVFQGLSYFGGLSGGAWLLSSLAGNNWPTVSNLRDTLWADAFSESLFLPGDDILSDAFIINDIIAKTEAGFPPTIVDPWGRLLSYQLLKGFNGGVKQRLSGLTSLGNFTAANAPFPIMTTLGVATFQNECSPHLNSTQYEFTPYEFGSWESGVAAFTQAAYLGTSMSNGSPTGKCINNFDNLGFVLGTSSDYFGQICGKVFPDNSSLPGVLEQIVDKVKTPATIDTYATYPNPFYQSSGSPFIQGQAQLHLADGGIGGQNDPIWPFIQNQRPVQVLIVSDNSGDSNQTLPDGSELYNTYRRAQQVGLTKMPTIPPNTTFIAEGLNTRATIFGCNEPNALTIVWLPNVEYSYASNTSTLQLEYTESQTNGIIANGNNIATQNGDAQWPTCLACAMQKKTGTTLPSACDACFEKYCWTA</sequence>
<evidence type="ECO:0000256" key="9">
    <source>
        <dbReference type="RuleBase" id="RU362103"/>
    </source>
</evidence>
<organism evidence="11 12">
    <name type="scientific">Myriangium duriaei CBS 260.36</name>
    <dbReference type="NCBI Taxonomy" id="1168546"/>
    <lineage>
        <taxon>Eukaryota</taxon>
        <taxon>Fungi</taxon>
        <taxon>Dikarya</taxon>
        <taxon>Ascomycota</taxon>
        <taxon>Pezizomycotina</taxon>
        <taxon>Dothideomycetes</taxon>
        <taxon>Dothideomycetidae</taxon>
        <taxon>Myriangiales</taxon>
        <taxon>Myriangiaceae</taxon>
        <taxon>Myriangium</taxon>
    </lineage>
</organism>
<name>A0A9P4J8M2_9PEZI</name>
<dbReference type="PANTHER" id="PTHR10728:SF33">
    <property type="entry name" value="LYSOPHOSPHOLIPASE 1-RELATED"/>
    <property type="match status" value="1"/>
</dbReference>
<reference evidence="11" key="1">
    <citation type="journal article" date="2020" name="Stud. Mycol.">
        <title>101 Dothideomycetes genomes: a test case for predicting lifestyles and emergence of pathogens.</title>
        <authorList>
            <person name="Haridas S."/>
            <person name="Albert R."/>
            <person name="Binder M."/>
            <person name="Bloem J."/>
            <person name="Labutti K."/>
            <person name="Salamov A."/>
            <person name="Andreopoulos B."/>
            <person name="Baker S."/>
            <person name="Barry K."/>
            <person name="Bills G."/>
            <person name="Bluhm B."/>
            <person name="Cannon C."/>
            <person name="Castanera R."/>
            <person name="Culley D."/>
            <person name="Daum C."/>
            <person name="Ezra D."/>
            <person name="Gonzalez J."/>
            <person name="Henrissat B."/>
            <person name="Kuo A."/>
            <person name="Liang C."/>
            <person name="Lipzen A."/>
            <person name="Lutzoni F."/>
            <person name="Magnuson J."/>
            <person name="Mondo S."/>
            <person name="Nolan M."/>
            <person name="Ohm R."/>
            <person name="Pangilinan J."/>
            <person name="Park H.-J."/>
            <person name="Ramirez L."/>
            <person name="Alfaro M."/>
            <person name="Sun H."/>
            <person name="Tritt A."/>
            <person name="Yoshinaga Y."/>
            <person name="Zwiers L.-H."/>
            <person name="Turgeon B."/>
            <person name="Goodwin S."/>
            <person name="Spatafora J."/>
            <person name="Crous P."/>
            <person name="Grigoriev I."/>
        </authorList>
    </citation>
    <scope>NUCLEOTIDE SEQUENCE</scope>
    <source>
        <strain evidence="11">CBS 260.36</strain>
    </source>
</reference>
<keyword evidence="7" id="KW-0325">Glycoprotein</keyword>
<dbReference type="PANTHER" id="PTHR10728">
    <property type="entry name" value="CYTOSOLIC PHOSPHOLIPASE A2"/>
    <property type="match status" value="1"/>
</dbReference>
<keyword evidence="4 8" id="KW-0378">Hydrolase</keyword>
<evidence type="ECO:0000256" key="4">
    <source>
        <dbReference type="ARBA" id="ARBA00022801"/>
    </source>
</evidence>
<evidence type="ECO:0000259" key="10">
    <source>
        <dbReference type="PROSITE" id="PS51210"/>
    </source>
</evidence>
<dbReference type="OrthoDB" id="4084751at2759"/>
<gene>
    <name evidence="11" type="ORF">K461DRAFT_219744</name>
</gene>
<dbReference type="Gene3D" id="3.40.1090.10">
    <property type="entry name" value="Cytosolic phospholipase A2 catalytic domain"/>
    <property type="match status" value="1"/>
</dbReference>
<keyword evidence="6 8" id="KW-0443">Lipid metabolism</keyword>
<keyword evidence="5 8" id="KW-0442">Lipid degradation</keyword>